<dbReference type="InterPro" id="IPR014622">
    <property type="entry name" value="UCP036794_erythomycin"/>
</dbReference>
<dbReference type="GO" id="GO:0046677">
    <property type="term" value="P:response to antibiotic"/>
    <property type="evidence" value="ECO:0007669"/>
    <property type="project" value="InterPro"/>
</dbReference>
<dbReference type="Gene3D" id="3.40.1660.10">
    <property type="entry name" value="EreA-like (biosynthetic domain)"/>
    <property type="match status" value="1"/>
</dbReference>
<gene>
    <name evidence="1" type="ORF">FGD71_039335</name>
</gene>
<sequence length="409" mass="44695">MTVGITDAAHVVDPAAVMGLLPARPRLLALGEPTHGEDVLLDVRNEIFRQLVEQEGYRTIAIESDCMMGLVVDDYVSSGTGILDDVMERGFSHGFGASAANRELVRWMRAYNDGRPASQRLRFAGFDGPLEITGAASPRQALTALHGYLTAWVDADLLPCTAETLDRLLGADDRWTNPAAMMDPSRSVGQTPDAKQLRLLADDLVALLDAQTPHLIAASSREEWHRARLYGRTATGLLRYHFWMADTSPSRMARLLDLRASMMAANLLAIAERGPALVYAHNAHLQRDKSTMRMGDLPLEWWSAGAIVSAQLGEGYAFLATALGTIRHQGVDAPPPDTVEGLLYALPEERYVVDRRRLATALANVTPAARVSPWFGYSPLDPAHMAGTDGIVFVKDARQSWAPRAFSND</sequence>
<dbReference type="PANTHER" id="PTHR31299">
    <property type="entry name" value="ESTERASE, PUTATIVE (AFU_ORTHOLOGUE AFUA_1G05850)-RELATED"/>
    <property type="match status" value="1"/>
</dbReference>
<proteinExistence type="predicted"/>
<dbReference type="Gene3D" id="3.30.1870.10">
    <property type="entry name" value="EreA-like, domain 2"/>
    <property type="match status" value="1"/>
</dbReference>
<dbReference type="AlphaFoldDB" id="A0A505DC69"/>
<organism evidence="1 2">
    <name type="scientific">Streptomyces sporangiiformans</name>
    <dbReference type="NCBI Taxonomy" id="2315329"/>
    <lineage>
        <taxon>Bacteria</taxon>
        <taxon>Bacillati</taxon>
        <taxon>Actinomycetota</taxon>
        <taxon>Actinomycetes</taxon>
        <taxon>Kitasatosporales</taxon>
        <taxon>Streptomycetaceae</taxon>
        <taxon>Streptomyces</taxon>
    </lineage>
</organism>
<protein>
    <submittedName>
        <fullName evidence="1">Erythromycin esterase family protein</fullName>
    </submittedName>
</protein>
<dbReference type="InterPro" id="IPR052036">
    <property type="entry name" value="Hydrolase/PRTase-associated"/>
</dbReference>
<dbReference type="EMBL" id="VCHX02000319">
    <property type="protein sequence ID" value="TPQ16876.1"/>
    <property type="molecule type" value="Genomic_DNA"/>
</dbReference>
<name>A0A505DC69_9ACTN</name>
<dbReference type="SUPFAM" id="SSF159501">
    <property type="entry name" value="EreA/ChaN-like"/>
    <property type="match status" value="1"/>
</dbReference>
<reference evidence="1 2" key="1">
    <citation type="submission" date="2019-06" db="EMBL/GenBank/DDBJ databases">
        <title>Streptomyces sporangiiformans sp. nov., a novel actinomycete isolated from soil in Mount Song.</title>
        <authorList>
            <person name="Han L."/>
        </authorList>
    </citation>
    <scope>NUCLEOTIDE SEQUENCE [LARGE SCALE GENOMIC DNA]</scope>
    <source>
        <strain evidence="1 2">NEAU-SSA 1</strain>
    </source>
</reference>
<evidence type="ECO:0000313" key="2">
    <source>
        <dbReference type="Proteomes" id="UP000317378"/>
    </source>
</evidence>
<evidence type="ECO:0000313" key="1">
    <source>
        <dbReference type="EMBL" id="TPQ16876.1"/>
    </source>
</evidence>
<comment type="caution">
    <text evidence="1">The sequence shown here is derived from an EMBL/GenBank/DDBJ whole genome shotgun (WGS) entry which is preliminary data.</text>
</comment>
<dbReference type="PIRSF" id="PIRSF036794">
    <property type="entry name" value="UCP_erythr_ester"/>
    <property type="match status" value="1"/>
</dbReference>
<dbReference type="InterPro" id="IPR007815">
    <property type="entry name" value="Emycin_Estase"/>
</dbReference>
<dbReference type="PANTHER" id="PTHR31299:SF0">
    <property type="entry name" value="ESTERASE, PUTATIVE (AFU_ORTHOLOGUE AFUA_1G05850)-RELATED"/>
    <property type="match status" value="1"/>
</dbReference>
<dbReference type="CDD" id="cd14728">
    <property type="entry name" value="Ere-like"/>
    <property type="match status" value="1"/>
</dbReference>
<dbReference type="Proteomes" id="UP000317378">
    <property type="component" value="Unassembled WGS sequence"/>
</dbReference>
<dbReference type="RefSeq" id="WP_119105348.1">
    <property type="nucleotide sequence ID" value="NZ_QXMJ01000319.1"/>
</dbReference>
<keyword evidence="2" id="KW-1185">Reference proteome</keyword>
<dbReference type="Gene3D" id="1.20.1440.30">
    <property type="entry name" value="Biosynthetic Protein domain"/>
    <property type="match status" value="1"/>
</dbReference>
<dbReference type="Pfam" id="PF05139">
    <property type="entry name" value="Erythro_esteras"/>
    <property type="match status" value="1"/>
</dbReference>
<dbReference type="OrthoDB" id="4329964at2"/>
<accession>A0A505DC69</accession>